<dbReference type="InterPro" id="IPR050245">
    <property type="entry name" value="PrsA_foldase"/>
</dbReference>
<protein>
    <recommendedName>
        <fullName evidence="2">peptidylprolyl isomerase</fullName>
        <ecNumber evidence="2">5.2.1.8</ecNumber>
    </recommendedName>
</protein>
<keyword evidence="5 6" id="KW-0413">Isomerase</keyword>
<dbReference type="PANTHER" id="PTHR47245">
    <property type="entry name" value="PEPTIDYLPROLYL ISOMERASE"/>
    <property type="match status" value="1"/>
</dbReference>
<dbReference type="InterPro" id="IPR023058">
    <property type="entry name" value="PPIase_PpiC_CS"/>
</dbReference>
<evidence type="ECO:0000313" key="9">
    <source>
        <dbReference type="Proteomes" id="UP000008080"/>
    </source>
</evidence>
<comment type="catalytic activity">
    <reaction evidence="1">
        <text>[protein]-peptidylproline (omega=180) = [protein]-peptidylproline (omega=0)</text>
        <dbReference type="Rhea" id="RHEA:16237"/>
        <dbReference type="Rhea" id="RHEA-COMP:10747"/>
        <dbReference type="Rhea" id="RHEA-COMP:10748"/>
        <dbReference type="ChEBI" id="CHEBI:83833"/>
        <dbReference type="ChEBI" id="CHEBI:83834"/>
        <dbReference type="EC" id="5.2.1.8"/>
    </reaction>
</comment>
<sequence>MKIRASHILVKHQYEAEDILRALKSGKTFEELAQRYSQCPSARVGGDLGVFAEGRMDEVFEEAAFALKVNETTLHPVRTRFGYHIIRRTE</sequence>
<dbReference type="Gene3D" id="3.10.50.40">
    <property type="match status" value="1"/>
</dbReference>
<keyword evidence="9" id="KW-1185">Reference proteome</keyword>
<dbReference type="Proteomes" id="UP000008080">
    <property type="component" value="Chromosome"/>
</dbReference>
<reference evidence="8 9" key="1">
    <citation type="journal article" date="2004" name="Science">
        <title>A predator unmasked: life cycle of Bdellovibrio bacteriovorus from a genomic perspective.</title>
        <authorList>
            <person name="Rendulic S."/>
            <person name="Jagtap P."/>
            <person name="Rosinus A."/>
            <person name="Eppinger M."/>
            <person name="Baar C."/>
            <person name="Lanz C."/>
            <person name="Keller H."/>
            <person name="Lambert C."/>
            <person name="Evans K.J."/>
            <person name="Goesmann A."/>
            <person name="Meyer F."/>
            <person name="Sockett R.E."/>
            <person name="Schuster S.C."/>
        </authorList>
    </citation>
    <scope>NUCLEOTIDE SEQUENCE [LARGE SCALE GENOMIC DNA]</scope>
    <source>
        <strain evidence="9">ATCC 15356 / DSM 50701 / NCIMB 9529 / HD100</strain>
    </source>
</reference>
<evidence type="ECO:0000256" key="1">
    <source>
        <dbReference type="ARBA" id="ARBA00000971"/>
    </source>
</evidence>
<name>Q6MR41_BDEBA</name>
<dbReference type="PANTHER" id="PTHR47245:SF1">
    <property type="entry name" value="FOLDASE PROTEIN PRSA"/>
    <property type="match status" value="1"/>
</dbReference>
<dbReference type="EMBL" id="BX842646">
    <property type="protein sequence ID" value="CAE77917.1"/>
    <property type="molecule type" value="Genomic_DNA"/>
</dbReference>
<dbReference type="InterPro" id="IPR046357">
    <property type="entry name" value="PPIase_dom_sf"/>
</dbReference>
<dbReference type="GeneID" id="93011394"/>
<accession>Q6MR41</accession>
<dbReference type="Pfam" id="PF00639">
    <property type="entry name" value="Rotamase"/>
    <property type="match status" value="1"/>
</dbReference>
<gene>
    <name evidence="8" type="primary">prsA</name>
    <name evidence="8" type="ordered locus">Bd0258</name>
</gene>
<dbReference type="eggNOG" id="COG0760">
    <property type="taxonomic scope" value="Bacteria"/>
</dbReference>
<dbReference type="RefSeq" id="WP_011162858.1">
    <property type="nucleotide sequence ID" value="NC_005363.1"/>
</dbReference>
<evidence type="ECO:0000259" key="7">
    <source>
        <dbReference type="PROSITE" id="PS50198"/>
    </source>
</evidence>
<dbReference type="HOGENOM" id="CLU_090028_6_1_7"/>
<evidence type="ECO:0000313" key="8">
    <source>
        <dbReference type="EMBL" id="CAE77917.1"/>
    </source>
</evidence>
<dbReference type="EC" id="5.2.1.8" evidence="2"/>
<evidence type="ECO:0000256" key="6">
    <source>
        <dbReference type="PROSITE-ProRule" id="PRU00278"/>
    </source>
</evidence>
<evidence type="ECO:0000256" key="3">
    <source>
        <dbReference type="ARBA" id="ARBA00022729"/>
    </source>
</evidence>
<dbReference type="InterPro" id="IPR000297">
    <property type="entry name" value="PPIase_PpiC"/>
</dbReference>
<proteinExistence type="predicted"/>
<organism evidence="8 9">
    <name type="scientific">Bdellovibrio bacteriovorus (strain ATCC 15356 / DSM 50701 / NCIMB 9529 / HD100)</name>
    <dbReference type="NCBI Taxonomy" id="264462"/>
    <lineage>
        <taxon>Bacteria</taxon>
        <taxon>Pseudomonadati</taxon>
        <taxon>Bdellovibrionota</taxon>
        <taxon>Bdellovibrionia</taxon>
        <taxon>Bdellovibrionales</taxon>
        <taxon>Pseudobdellovibrionaceae</taxon>
        <taxon>Bdellovibrio</taxon>
    </lineage>
</organism>
<keyword evidence="4 6" id="KW-0697">Rotamase</keyword>
<evidence type="ECO:0000256" key="5">
    <source>
        <dbReference type="ARBA" id="ARBA00023235"/>
    </source>
</evidence>
<dbReference type="GO" id="GO:0003755">
    <property type="term" value="F:peptidyl-prolyl cis-trans isomerase activity"/>
    <property type="evidence" value="ECO:0007669"/>
    <property type="project" value="UniProtKB-KW"/>
</dbReference>
<dbReference type="STRING" id="264462.Bd0258"/>
<dbReference type="SUPFAM" id="SSF54534">
    <property type="entry name" value="FKBP-like"/>
    <property type="match status" value="1"/>
</dbReference>
<evidence type="ECO:0000256" key="2">
    <source>
        <dbReference type="ARBA" id="ARBA00013194"/>
    </source>
</evidence>
<evidence type="ECO:0000256" key="4">
    <source>
        <dbReference type="ARBA" id="ARBA00023110"/>
    </source>
</evidence>
<feature type="domain" description="PpiC" evidence="7">
    <location>
        <begin position="1"/>
        <end position="90"/>
    </location>
</feature>
<dbReference type="KEGG" id="bba:Bd0258"/>
<dbReference type="AlphaFoldDB" id="Q6MR41"/>
<dbReference type="PROSITE" id="PS01096">
    <property type="entry name" value="PPIC_PPIASE_1"/>
    <property type="match status" value="1"/>
</dbReference>
<keyword evidence="3" id="KW-0732">Signal</keyword>
<dbReference type="PROSITE" id="PS50198">
    <property type="entry name" value="PPIC_PPIASE_2"/>
    <property type="match status" value="1"/>
</dbReference>